<dbReference type="PANTHER" id="PTHR30432">
    <property type="entry name" value="TRANSCRIPTIONAL REGULATOR MODE"/>
    <property type="match status" value="1"/>
</dbReference>
<dbReference type="SUPFAM" id="SSF46785">
    <property type="entry name" value="Winged helix' DNA-binding domain"/>
    <property type="match status" value="1"/>
</dbReference>
<reference evidence="1" key="1">
    <citation type="journal article" date="2014" name="Int. J. Syst. Evol. Microbiol.">
        <title>Complete genome sequence of Corynebacterium casei LMG S-19264T (=DSM 44701T), isolated from a smear-ripened cheese.</title>
        <authorList>
            <consortium name="US DOE Joint Genome Institute (JGI-PGF)"/>
            <person name="Walter F."/>
            <person name="Albersmeier A."/>
            <person name="Kalinowski J."/>
            <person name="Ruckert C."/>
        </authorList>
    </citation>
    <scope>NUCLEOTIDE SEQUENCE</scope>
    <source>
        <strain evidence="1">CGMCC 1.15493</strain>
    </source>
</reference>
<evidence type="ECO:0000313" key="2">
    <source>
        <dbReference type="Proteomes" id="UP000613160"/>
    </source>
</evidence>
<dbReference type="PANTHER" id="PTHR30432:SF1">
    <property type="entry name" value="DNA-BINDING TRANSCRIPTIONAL DUAL REGULATOR MODE"/>
    <property type="match status" value="1"/>
</dbReference>
<comment type="caution">
    <text evidence="1">The sequence shown here is derived from an EMBL/GenBank/DDBJ whole genome shotgun (WGS) entry which is preliminary data.</text>
</comment>
<dbReference type="AlphaFoldDB" id="A0A917DBC8"/>
<sequence>MPAQVTLRLDFEGPRRLGHGKISLLESIRRNGSISAAGREHGMSYRRAWLLVDELNRMFREPIVATKGGGRNGGGAALTEMGERVVTLYRSAERKMARSAKAEIEKIEQSLAPAAGEPV</sequence>
<gene>
    <name evidence="1" type="primary">modE</name>
    <name evidence="1" type="ORF">GCM10011335_24830</name>
</gene>
<accession>A0A917DBC8</accession>
<evidence type="ECO:0000313" key="1">
    <source>
        <dbReference type="EMBL" id="GGD20929.1"/>
    </source>
</evidence>
<dbReference type="InterPro" id="IPR036388">
    <property type="entry name" value="WH-like_DNA-bd_sf"/>
</dbReference>
<dbReference type="InterPro" id="IPR051815">
    <property type="entry name" value="Molybdate_resp_trans_reg"/>
</dbReference>
<dbReference type="Gene3D" id="1.10.10.10">
    <property type="entry name" value="Winged helix-like DNA-binding domain superfamily/Winged helix DNA-binding domain"/>
    <property type="match status" value="1"/>
</dbReference>
<protein>
    <submittedName>
        <fullName evidence="1">LysR family transcriptional regulator</fullName>
    </submittedName>
</protein>
<dbReference type="Proteomes" id="UP000613160">
    <property type="component" value="Unassembled WGS sequence"/>
</dbReference>
<dbReference type="InterPro" id="IPR036390">
    <property type="entry name" value="WH_DNA-bd_sf"/>
</dbReference>
<name>A0A917DBC8_9HYPH</name>
<proteinExistence type="predicted"/>
<dbReference type="EMBL" id="BMJJ01000005">
    <property type="protein sequence ID" value="GGD20929.1"/>
    <property type="molecule type" value="Genomic_DNA"/>
</dbReference>
<organism evidence="1 2">
    <name type="scientific">Aureimonas glaciei</name>
    <dbReference type="NCBI Taxonomy" id="1776957"/>
    <lineage>
        <taxon>Bacteria</taxon>
        <taxon>Pseudomonadati</taxon>
        <taxon>Pseudomonadota</taxon>
        <taxon>Alphaproteobacteria</taxon>
        <taxon>Hyphomicrobiales</taxon>
        <taxon>Aurantimonadaceae</taxon>
        <taxon>Aureimonas</taxon>
    </lineage>
</organism>
<keyword evidence="2" id="KW-1185">Reference proteome</keyword>
<reference evidence="1" key="2">
    <citation type="submission" date="2020-09" db="EMBL/GenBank/DDBJ databases">
        <authorList>
            <person name="Sun Q."/>
            <person name="Zhou Y."/>
        </authorList>
    </citation>
    <scope>NUCLEOTIDE SEQUENCE</scope>
    <source>
        <strain evidence="1">CGMCC 1.15493</strain>
    </source>
</reference>
<dbReference type="RefSeq" id="WP_188850987.1">
    <property type="nucleotide sequence ID" value="NZ_BMJJ01000005.1"/>
</dbReference>